<feature type="transmembrane region" description="Helical" evidence="8">
    <location>
        <begin position="275"/>
        <end position="293"/>
    </location>
</feature>
<feature type="region of interest" description="Disordered" evidence="7">
    <location>
        <begin position="21"/>
        <end position="41"/>
    </location>
</feature>
<dbReference type="AlphaFoldDB" id="A0A4T0H4T2"/>
<feature type="transmembrane region" description="Helical" evidence="8">
    <location>
        <begin position="314"/>
        <end position="335"/>
    </location>
</feature>
<dbReference type="Pfam" id="PF07690">
    <property type="entry name" value="MFS_1"/>
    <property type="match status" value="1"/>
</dbReference>
<evidence type="ECO:0000256" key="7">
    <source>
        <dbReference type="SAM" id="MobiDB-lite"/>
    </source>
</evidence>
<dbReference type="PRINTS" id="PR01036">
    <property type="entry name" value="TCRTETB"/>
</dbReference>
<dbReference type="Proteomes" id="UP000306954">
    <property type="component" value="Unassembled WGS sequence"/>
</dbReference>
<protein>
    <recommendedName>
        <fullName evidence="9">Major facilitator superfamily (MFS) profile domain-containing protein</fullName>
    </recommendedName>
</protein>
<accession>A0A4T0H4T2</accession>
<feature type="transmembrane region" description="Helical" evidence="8">
    <location>
        <begin position="180"/>
        <end position="203"/>
    </location>
</feature>
<evidence type="ECO:0000256" key="1">
    <source>
        <dbReference type="ARBA" id="ARBA00004127"/>
    </source>
</evidence>
<sequence length="580" mass="63073">MSHNQRNDSINVVAETDNSVIKDLDSNESSPGGNINNGEKQITDQTNYLPKSRIVMVFFSCSAVDFLALMDQTNIAVASTFIASDLGAGGQSSWIASAYFLTSTAMTLNYGRLSDVCGRKMLLMVSLFGFFVFTIGSSLSQTMTQLIVFRALSGAFGGGMMSLCQLIVSDVVSLRDRGKWQGILGAFNALANGVGPVIGGALATVQWRWIFWLNLPICAIASAMVWYIMPLKKVEGHWKEKVGRIDFVGTILALLSTTLIILGLTWAGSEYAWDSAHVLCTLILGVVLAGVFLGWEKYSNLPVMPLYIFKSRMVCGACITQAINGWIFLVQTFYLPKFSQLAFGYSAIISAALLIPLTVVQTISSTIGGLLVTWTGKYKLIILSGWALWVVGVGLISTLDETSGLGKQIGYSILAGFGVGQTLQASLVAVQAGVERKDMAVVTSTRNFVRNLGGTLGLAISGTILNNITRSRLLEDGVAEGVIDRVIRRPESARNDLDSETRKLVVDVYRMGFRVVFLTSAALATVAFMVALLMMPQINLDRADDEKLKEEGRKWVEEGKKERQKVAESGESEQEQAIHR</sequence>
<dbReference type="GO" id="GO:0005886">
    <property type="term" value="C:plasma membrane"/>
    <property type="evidence" value="ECO:0007669"/>
    <property type="project" value="TreeGrafter"/>
</dbReference>
<evidence type="ECO:0000259" key="9">
    <source>
        <dbReference type="PROSITE" id="PS50850"/>
    </source>
</evidence>
<organism evidence="10 11">
    <name type="scientific">Wallemia ichthyophaga</name>
    <dbReference type="NCBI Taxonomy" id="245174"/>
    <lineage>
        <taxon>Eukaryota</taxon>
        <taxon>Fungi</taxon>
        <taxon>Dikarya</taxon>
        <taxon>Basidiomycota</taxon>
        <taxon>Wallemiomycotina</taxon>
        <taxon>Wallemiomycetes</taxon>
        <taxon>Wallemiales</taxon>
        <taxon>Wallemiaceae</taxon>
        <taxon>Wallemia</taxon>
    </lineage>
</organism>
<keyword evidence="3" id="KW-0813">Transport</keyword>
<comment type="similarity">
    <text evidence="2">Belongs to the major facilitator superfamily.</text>
</comment>
<dbReference type="InterPro" id="IPR011701">
    <property type="entry name" value="MFS"/>
</dbReference>
<feature type="transmembrane region" description="Helical" evidence="8">
    <location>
        <begin position="380"/>
        <end position="397"/>
    </location>
</feature>
<feature type="transmembrane region" description="Helical" evidence="8">
    <location>
        <begin position="512"/>
        <end position="535"/>
    </location>
</feature>
<feature type="region of interest" description="Disordered" evidence="7">
    <location>
        <begin position="558"/>
        <end position="580"/>
    </location>
</feature>
<dbReference type="Gene3D" id="1.20.1250.20">
    <property type="entry name" value="MFS general substrate transporter like domains"/>
    <property type="match status" value="2"/>
</dbReference>
<evidence type="ECO:0000256" key="6">
    <source>
        <dbReference type="ARBA" id="ARBA00023136"/>
    </source>
</evidence>
<keyword evidence="4 8" id="KW-0812">Transmembrane</keyword>
<dbReference type="GO" id="GO:0012505">
    <property type="term" value="C:endomembrane system"/>
    <property type="evidence" value="ECO:0007669"/>
    <property type="project" value="UniProtKB-SubCell"/>
</dbReference>
<dbReference type="GO" id="GO:0022857">
    <property type="term" value="F:transmembrane transporter activity"/>
    <property type="evidence" value="ECO:0007669"/>
    <property type="project" value="InterPro"/>
</dbReference>
<gene>
    <name evidence="10" type="ORF">E3P90_03338</name>
</gene>
<dbReference type="PANTHER" id="PTHR23501:SF189">
    <property type="entry name" value="DRUG TRANSPORTER, PUTATIVE (AFU_ORTHOLOGUE AFUA_4G03920)-RELATED"/>
    <property type="match status" value="1"/>
</dbReference>
<dbReference type="InterPro" id="IPR020846">
    <property type="entry name" value="MFS_dom"/>
</dbReference>
<evidence type="ECO:0000313" key="10">
    <source>
        <dbReference type="EMBL" id="TIB09279.1"/>
    </source>
</evidence>
<evidence type="ECO:0000256" key="5">
    <source>
        <dbReference type="ARBA" id="ARBA00022989"/>
    </source>
</evidence>
<dbReference type="CDD" id="cd17502">
    <property type="entry name" value="MFS_Azr1_MDR_like"/>
    <property type="match status" value="1"/>
</dbReference>
<keyword evidence="5 8" id="KW-1133">Transmembrane helix</keyword>
<reference evidence="10 11" key="1">
    <citation type="submission" date="2019-03" db="EMBL/GenBank/DDBJ databases">
        <title>Sequencing 23 genomes of Wallemia ichthyophaga.</title>
        <authorList>
            <person name="Gostincar C."/>
        </authorList>
    </citation>
    <scope>NUCLEOTIDE SEQUENCE [LARGE SCALE GENOMIC DNA]</scope>
    <source>
        <strain evidence="10 11">EXF-8621</strain>
    </source>
</reference>
<proteinExistence type="inferred from homology"/>
<comment type="caution">
    <text evidence="10">The sequence shown here is derived from an EMBL/GenBank/DDBJ whole genome shotgun (WGS) entry which is preliminary data.</text>
</comment>
<dbReference type="OrthoDB" id="10021397at2759"/>
<feature type="domain" description="Major facilitator superfamily (MFS) profile" evidence="9">
    <location>
        <begin position="57"/>
        <end position="539"/>
    </location>
</feature>
<evidence type="ECO:0000256" key="2">
    <source>
        <dbReference type="ARBA" id="ARBA00008335"/>
    </source>
</evidence>
<feature type="compositionally biased region" description="Basic and acidic residues" evidence="7">
    <location>
        <begin position="558"/>
        <end position="568"/>
    </location>
</feature>
<dbReference type="SUPFAM" id="SSF103473">
    <property type="entry name" value="MFS general substrate transporter"/>
    <property type="match status" value="1"/>
</dbReference>
<evidence type="ECO:0000313" key="11">
    <source>
        <dbReference type="Proteomes" id="UP000306954"/>
    </source>
</evidence>
<dbReference type="FunFam" id="1.20.1720.10:FF:000013">
    <property type="entry name" value="Related to multidrug resistance proteins"/>
    <property type="match status" value="1"/>
</dbReference>
<dbReference type="EMBL" id="SPOF01000044">
    <property type="protein sequence ID" value="TIB09279.1"/>
    <property type="molecule type" value="Genomic_DNA"/>
</dbReference>
<feature type="transmembrane region" description="Helical" evidence="8">
    <location>
        <begin position="122"/>
        <end position="141"/>
    </location>
</feature>
<feature type="transmembrane region" description="Helical" evidence="8">
    <location>
        <begin position="250"/>
        <end position="269"/>
    </location>
</feature>
<dbReference type="PROSITE" id="PS50850">
    <property type="entry name" value="MFS"/>
    <property type="match status" value="1"/>
</dbReference>
<dbReference type="PANTHER" id="PTHR23501">
    <property type="entry name" value="MAJOR FACILITATOR SUPERFAMILY"/>
    <property type="match status" value="1"/>
</dbReference>
<feature type="transmembrane region" description="Helical" evidence="8">
    <location>
        <begin position="341"/>
        <end position="360"/>
    </location>
</feature>
<keyword evidence="6 8" id="KW-0472">Membrane</keyword>
<feature type="transmembrane region" description="Helical" evidence="8">
    <location>
        <begin position="209"/>
        <end position="229"/>
    </location>
</feature>
<feature type="transmembrane region" description="Helical" evidence="8">
    <location>
        <begin position="409"/>
        <end position="430"/>
    </location>
</feature>
<name>A0A4T0H4T2_WALIC</name>
<feature type="transmembrane region" description="Helical" evidence="8">
    <location>
        <begin position="147"/>
        <end position="168"/>
    </location>
</feature>
<dbReference type="InterPro" id="IPR036259">
    <property type="entry name" value="MFS_trans_sf"/>
</dbReference>
<evidence type="ECO:0000256" key="3">
    <source>
        <dbReference type="ARBA" id="ARBA00022448"/>
    </source>
</evidence>
<comment type="subcellular location">
    <subcellularLocation>
        <location evidence="1">Endomembrane system</location>
        <topology evidence="1">Multi-pass membrane protein</topology>
    </subcellularLocation>
</comment>
<feature type="compositionally biased region" description="Polar residues" evidence="7">
    <location>
        <begin position="27"/>
        <end position="41"/>
    </location>
</feature>
<evidence type="ECO:0000256" key="4">
    <source>
        <dbReference type="ARBA" id="ARBA00022692"/>
    </source>
</evidence>
<evidence type="ECO:0000256" key="8">
    <source>
        <dbReference type="SAM" id="Phobius"/>
    </source>
</evidence>